<evidence type="ECO:0000313" key="3">
    <source>
        <dbReference type="Proteomes" id="UP000031167"/>
    </source>
</evidence>
<comment type="caution">
    <text evidence="2">The sequence shown here is derived from an EMBL/GenBank/DDBJ whole genome shotgun (WGS) entry which is preliminary data.</text>
</comment>
<keyword evidence="3" id="KW-1185">Reference proteome</keyword>
<sequence>MQNIQDLKEKIFFESKNIIDILEKINNVDELLSKQDLVDELANRISFLRLLEKNIEYFITENSSSVSENSELTNNEIIEEEAIFNNELNEIEEKEEIFTGSTDEEEAIFNNQLNEITENDYHENIVSFIGENLEPKYVDNESSNSGYDQKTAEEIVYNEQLEEIEENSLSEYHESALDFVDEERILADAKPDDAEDISEEMFHQEVTEEEAIFNNQLNEIDEVENNNEEEKEVLNEEKFVITPESSEVTETIPSMFDIEIFEEEAILTEEDEDQFLISNVAVEQGEMIMETSNVEDILTEIKHNDSTFEVQEEVLVEEETRRGKIVDFETPIPSAEKEKLASDESFENLEKYHQDKKIRLSNIRGLKAVQTLFDDDHLETEASHQEKPVEIKKEDTGSLLKTNISTEYMEKEKEKTKPEFKLDLNDRLAFSKMLFGGSQSELNEVVADLNSFRNLEEAKEYLSDLYYDRKWDKVDEYAQRLWILVENKFL</sequence>
<keyword evidence="1" id="KW-0175">Coiled coil</keyword>
<feature type="coiled-coil region" evidence="1">
    <location>
        <begin position="206"/>
        <end position="240"/>
    </location>
</feature>
<dbReference type="AlphaFoldDB" id="A0A0B4CZP2"/>
<reference evidence="2 3" key="1">
    <citation type="submission" date="2014-12" db="EMBL/GenBank/DDBJ databases">
        <title>Genome sequencing of Chryseobacterium taiwanense TPW19.</title>
        <authorList>
            <person name="Tan P.W."/>
            <person name="Chan K.-G."/>
        </authorList>
    </citation>
    <scope>NUCLEOTIDE SEQUENCE [LARGE SCALE GENOMIC DNA]</scope>
    <source>
        <strain evidence="2 3">TPW19</strain>
    </source>
</reference>
<name>A0A0B4CZP2_9FLAO</name>
<dbReference type="STRING" id="363331.RM51_15585"/>
<dbReference type="EMBL" id="JWTA01000015">
    <property type="protein sequence ID" value="KIC61802.1"/>
    <property type="molecule type" value="Genomic_DNA"/>
</dbReference>
<accession>A0A0B4CZP2</accession>
<gene>
    <name evidence="2" type="ORF">RM51_15585</name>
</gene>
<proteinExistence type="predicted"/>
<dbReference type="RefSeq" id="WP_039371615.1">
    <property type="nucleotide sequence ID" value="NZ_JWTA01000015.1"/>
</dbReference>
<dbReference type="Proteomes" id="UP000031167">
    <property type="component" value="Unassembled WGS sequence"/>
</dbReference>
<organism evidence="2 3">
    <name type="scientific">Chryseobacterium taiwanense</name>
    <dbReference type="NCBI Taxonomy" id="363331"/>
    <lineage>
        <taxon>Bacteria</taxon>
        <taxon>Pseudomonadati</taxon>
        <taxon>Bacteroidota</taxon>
        <taxon>Flavobacteriia</taxon>
        <taxon>Flavobacteriales</taxon>
        <taxon>Weeksellaceae</taxon>
        <taxon>Chryseobacterium group</taxon>
        <taxon>Chryseobacterium</taxon>
    </lineage>
</organism>
<evidence type="ECO:0000313" key="2">
    <source>
        <dbReference type="EMBL" id="KIC61802.1"/>
    </source>
</evidence>
<dbReference type="OrthoDB" id="1100725at2"/>
<evidence type="ECO:0000256" key="1">
    <source>
        <dbReference type="SAM" id="Coils"/>
    </source>
</evidence>
<protein>
    <submittedName>
        <fullName evidence="2">Uncharacterized protein</fullName>
    </submittedName>
</protein>